<evidence type="ECO:0000259" key="9">
    <source>
        <dbReference type="PROSITE" id="PS50089"/>
    </source>
</evidence>
<organism evidence="10 11">
    <name type="scientific">Skeletonema marinoi</name>
    <dbReference type="NCBI Taxonomy" id="267567"/>
    <lineage>
        <taxon>Eukaryota</taxon>
        <taxon>Sar</taxon>
        <taxon>Stramenopiles</taxon>
        <taxon>Ochrophyta</taxon>
        <taxon>Bacillariophyta</taxon>
        <taxon>Coscinodiscophyceae</taxon>
        <taxon>Thalassiosirophycidae</taxon>
        <taxon>Thalassiosirales</taxon>
        <taxon>Skeletonemataceae</taxon>
        <taxon>Skeletonema</taxon>
        <taxon>Skeletonema marinoi-dohrnii complex</taxon>
    </lineage>
</organism>
<dbReference type="InterPro" id="IPR017907">
    <property type="entry name" value="Znf_RING_CS"/>
</dbReference>
<dbReference type="SMART" id="SM00184">
    <property type="entry name" value="RING"/>
    <property type="match status" value="1"/>
</dbReference>
<evidence type="ECO:0000256" key="4">
    <source>
        <dbReference type="ARBA" id="ARBA00022771"/>
    </source>
</evidence>
<evidence type="ECO:0000313" key="10">
    <source>
        <dbReference type="EMBL" id="KAK1740572.1"/>
    </source>
</evidence>
<dbReference type="Gene3D" id="3.30.40.10">
    <property type="entry name" value="Zinc/RING finger domain, C3HC4 (zinc finger)"/>
    <property type="match status" value="1"/>
</dbReference>
<dbReference type="SUPFAM" id="SSF53474">
    <property type="entry name" value="alpha/beta-Hydrolases"/>
    <property type="match status" value="1"/>
</dbReference>
<dbReference type="InterPro" id="IPR036907">
    <property type="entry name" value="5'-Nucleotdase_C_sf"/>
</dbReference>
<dbReference type="PRINTS" id="PR01607">
    <property type="entry name" value="APYRASEFAMLY"/>
</dbReference>
<dbReference type="SUPFAM" id="SSF56300">
    <property type="entry name" value="Metallo-dependent phosphatases"/>
    <property type="match status" value="1"/>
</dbReference>
<dbReference type="EMBL" id="JATAAI010000015">
    <property type="protein sequence ID" value="KAK1740572.1"/>
    <property type="molecule type" value="Genomic_DNA"/>
</dbReference>
<keyword evidence="5" id="KW-0862">Zinc</keyword>
<accession>A0AAD8Y7R7</accession>
<dbReference type="Gene3D" id="3.40.50.1820">
    <property type="entry name" value="alpha/beta hydrolase"/>
    <property type="match status" value="1"/>
</dbReference>
<dbReference type="GO" id="GO:0009166">
    <property type="term" value="P:nucleotide catabolic process"/>
    <property type="evidence" value="ECO:0007669"/>
    <property type="project" value="InterPro"/>
</dbReference>
<evidence type="ECO:0000256" key="8">
    <source>
        <dbReference type="SAM" id="MobiDB-lite"/>
    </source>
</evidence>
<evidence type="ECO:0000256" key="6">
    <source>
        <dbReference type="PROSITE-ProRule" id="PRU00175"/>
    </source>
</evidence>
<keyword evidence="4 6" id="KW-0863">Zinc-finger</keyword>
<name>A0AAD8Y7R7_9STRA</name>
<sequence>MEATACGAVRRPSLGDIGLAKCLSNFIPKQNLLQLYDEYATRSSILRSLERLLDRRNENRDEDTDDSLLFYYGGLGIRSQFCTHTGSGEPQIKHSDIIELLERKFHSGVAWIILDCCYSGSFGEAVLEHKAKTKKLNVKYGCIMSVAPDDKAGMEWTMTEFLIKAFQSELLLSSDEDDRGHYILSTSKGKHPIRNNSIHLITERQVNASSRHPSWEQVIDFLADEMARIKGDRLTTLFIGEGMDDGTILKKPCIFGRDEIEQHRYEQSEHDIIPRNLTWTDNDFFHRTNYAINDEVDVKWCGHVNAANSYMIGWFPARMCHLDEHSILLSLRDTITEISWKITLPLDSPLILAGSPFGFGFDPQDCTNAVSKMAERLCYFDTSLPPFTKVDVLWDDGKVYEGETVLSWSDMRQCVEDVKRKDAVGPYVQIYWAEEDSFSAVPLEKCVAKESLTAPSLKPKDFAKLSPKSKQERSDDISTPLEAMLASLEHTGKKLLREFPSAAESRSKREQQWEAYDADEDCVWLPVQVMNIDPALLPLRVLASHMCYQLGGDYVAVFWETDSTLSVIPTTFLRPRREENGTNEDDSSSSDDESSDVEIDQDAADVRKYIEKTVRDELNQGERNTNCCRLRLVTVNDVYSFDDLDSNDESVRGGWSRATTLMKELRCDPSFDTALTIVNGDVLGGSSLLQHCKGSVAIETMNAIPIDLAVLGNHEFDYGDEVLKQRVNESSFDWLGSNVYYPDSSKLEQQGLPKGHGYFPGILGKGTIHTTPNQIKIGFFGLVTKSTPKISSPSKDVVFDADILFVARRTADSLRNRGAHVIIAITHMSEEEDKLLAADKLAGVNLILGGHEHENLALMVHRDEGQDDVRNELNDGGVLVFKCGMNAYWVGCVDLEIEIKTGLSNGEVDVKSMSTSWSMNSVTNTIKEDEAVSEIVKRHRKKTDEDSMVSSFGREAAEAMSLDDVITKISADSFSLDTRMSSVRRREATGGNLMADAMHWLIHTYIDKDCNNAMKPTLAMINGGFIRGDRQYSPGSDFTVRHILKELPFPRTMEVLEIQGVHLRDAMRQQLQGSSKGPTGAFPHLSSNSRLEYLIDDAVTILSFKVNGVEVDDEQLYIIGVTSFVADGNEGCKSWTRSNRLRNAAWDDSFISKVLLQYLSCHLDDLDCAVDGVVVVVEAEEAAEASLFALDDRVALDKMPPFFGLPADAAAGAEGALQYGLSAALPILRNNIAAPLAAYSTIPSESESGQGFEKNNNDKTKSSNNNSWKVVDVPLVFVPGMKGTHLAFEDDDKVMVNKGKKKKKTRAWLTLPNLLNFPPKPDGYFERDLSLPLTYDSDGRQHRGPLVPDGIVDHIIEFSGSSDENDNDGTRAKNFVDLNFLPFYGHTTRLLKEMDRQYHLRKHDGKEFSTETFEQEDEETTMSNKNKGIFDRVGRFVERTSNWAFANTTDATADEQEAKASMHVHCRPTAVFTYDWRRSLPELCTDLHTFCEETFPNQKVQILAHSMGGLMSFACMRKHPEKYEPGAVVVGVPFDTGTQYLQDLHKGYYTELDRCRQFKPESQFTMSSHWAFFPISKKQSEDRLVDVPNSDDIVKFDADKSGIGLIAPLQPNSVQGENAYFDYYNPDEWERLQLGIFGPEYDDKVSDEEREAYKAHMKLQMDAAKQWRKDTFREDEGEEDDVTREPVMCWEQSGGSLGTVYKEVISMTEDYLDLLKRREQDAEVRMIRTSIPHNLIPSNTMQHLHHTPPRRSTRRAAIDANARLTAMLTPARGRRSTAGVSSAAKQLDFAASEENVSNVESRDEESLSSAESSETDDIECCICLEEPSADDVATIDGCEHKFCVDCVTQWSETNNVCPLCRTRFTSIESAGGVLQQVPDRRRGVAAGINLVRLFNLEGVADGGGNEDLDDIFATLRQRMVELQEVQQQQMEAHQQQMQVLRQQSAELQEQTRIQTERAAARLAEVTAVRPTEIQEQTRTRIQAERAAGRIVVRSIALDDMVQLRAERAAERAAELAEVAELDRMLANLRFG</sequence>
<dbReference type="Gene3D" id="3.90.780.10">
    <property type="entry name" value="5'-Nucleotidase, C-terminal domain"/>
    <property type="match status" value="1"/>
</dbReference>
<feature type="region of interest" description="Disordered" evidence="8">
    <location>
        <begin position="1791"/>
        <end position="1811"/>
    </location>
</feature>
<dbReference type="PANTHER" id="PTHR11575">
    <property type="entry name" value="5'-NUCLEOTIDASE-RELATED"/>
    <property type="match status" value="1"/>
</dbReference>
<dbReference type="InterPro" id="IPR001841">
    <property type="entry name" value="Znf_RING"/>
</dbReference>
<dbReference type="InterPro" id="IPR008334">
    <property type="entry name" value="5'-Nucleotdase_C"/>
</dbReference>
<dbReference type="Gene3D" id="3.40.50.1460">
    <property type="match status" value="1"/>
</dbReference>
<feature type="coiled-coil region" evidence="7">
    <location>
        <begin position="1923"/>
        <end position="1950"/>
    </location>
</feature>
<dbReference type="InterPro" id="IPR022742">
    <property type="entry name" value="Hydrolase_4"/>
</dbReference>
<dbReference type="PROSITE" id="PS50089">
    <property type="entry name" value="ZF_RING_2"/>
    <property type="match status" value="1"/>
</dbReference>
<evidence type="ECO:0000256" key="3">
    <source>
        <dbReference type="ARBA" id="ARBA00022729"/>
    </source>
</evidence>
<dbReference type="Proteomes" id="UP001224775">
    <property type="component" value="Unassembled WGS sequence"/>
</dbReference>
<dbReference type="InterPro" id="IPR029058">
    <property type="entry name" value="AB_hydrolase_fold"/>
</dbReference>
<feature type="region of interest" description="Disordered" evidence="8">
    <location>
        <begin position="1243"/>
        <end position="1265"/>
    </location>
</feature>
<dbReference type="PANTHER" id="PTHR11575:SF48">
    <property type="entry name" value="5'-NUCLEOTIDASE"/>
    <property type="match status" value="1"/>
</dbReference>
<protein>
    <submittedName>
        <fullName evidence="10">5'-nucleotidase family protein</fullName>
        <ecNumber evidence="10">3.1.3.5</ecNumber>
    </submittedName>
</protein>
<dbReference type="GO" id="GO:0008253">
    <property type="term" value="F:5'-nucleotidase activity"/>
    <property type="evidence" value="ECO:0007669"/>
    <property type="project" value="UniProtKB-EC"/>
</dbReference>
<reference evidence="10" key="1">
    <citation type="submission" date="2023-06" db="EMBL/GenBank/DDBJ databases">
        <title>Survivors Of The Sea: Transcriptome response of Skeletonema marinoi to long-term dormancy.</title>
        <authorList>
            <person name="Pinder M.I.M."/>
            <person name="Kourtchenko O."/>
            <person name="Robertson E.K."/>
            <person name="Larsson T."/>
            <person name="Maumus F."/>
            <person name="Osuna-Cruz C.M."/>
            <person name="Vancaester E."/>
            <person name="Stenow R."/>
            <person name="Vandepoele K."/>
            <person name="Ploug H."/>
            <person name="Bruchert V."/>
            <person name="Godhe A."/>
            <person name="Topel M."/>
        </authorList>
    </citation>
    <scope>NUCLEOTIDE SEQUENCE</scope>
    <source>
        <strain evidence="10">R05AC</strain>
    </source>
</reference>
<dbReference type="InterPro" id="IPR004843">
    <property type="entry name" value="Calcineurin-like_PHP"/>
</dbReference>
<dbReference type="GO" id="GO:0008270">
    <property type="term" value="F:zinc ion binding"/>
    <property type="evidence" value="ECO:0007669"/>
    <property type="project" value="UniProtKB-KW"/>
</dbReference>
<dbReference type="Pfam" id="PF12146">
    <property type="entry name" value="Hydrolase_4"/>
    <property type="match status" value="1"/>
</dbReference>
<dbReference type="InterPro" id="IPR058746">
    <property type="entry name" value="Znf_RING-type_Topors"/>
</dbReference>
<feature type="region of interest" description="Disordered" evidence="8">
    <location>
        <begin position="576"/>
        <end position="600"/>
    </location>
</feature>
<dbReference type="InterPro" id="IPR006179">
    <property type="entry name" value="5_nucleotidase/apyrase"/>
</dbReference>
<feature type="domain" description="RING-type" evidence="9">
    <location>
        <begin position="1820"/>
        <end position="1861"/>
    </location>
</feature>
<feature type="compositionally biased region" description="Acidic residues" evidence="8">
    <location>
        <begin position="581"/>
        <end position="600"/>
    </location>
</feature>
<gene>
    <name evidence="10" type="ORF">QTG54_008667</name>
</gene>
<dbReference type="InterPro" id="IPR029052">
    <property type="entry name" value="Metallo-depent_PP-like"/>
</dbReference>
<dbReference type="CDD" id="cd16574">
    <property type="entry name" value="RING-HC_Topors"/>
    <property type="match status" value="1"/>
</dbReference>
<dbReference type="Gene3D" id="3.60.21.10">
    <property type="match status" value="1"/>
</dbReference>
<evidence type="ECO:0000256" key="7">
    <source>
        <dbReference type="SAM" id="Coils"/>
    </source>
</evidence>
<keyword evidence="2" id="KW-0479">Metal-binding</keyword>
<evidence type="ECO:0000256" key="1">
    <source>
        <dbReference type="ARBA" id="ARBA00006654"/>
    </source>
</evidence>
<keyword evidence="10" id="KW-0378">Hydrolase</keyword>
<evidence type="ECO:0000313" key="11">
    <source>
        <dbReference type="Proteomes" id="UP001224775"/>
    </source>
</evidence>
<dbReference type="InterPro" id="IPR013083">
    <property type="entry name" value="Znf_RING/FYVE/PHD"/>
</dbReference>
<dbReference type="Pfam" id="PF00149">
    <property type="entry name" value="Metallophos"/>
    <property type="match status" value="1"/>
</dbReference>
<dbReference type="SUPFAM" id="SSF55816">
    <property type="entry name" value="5'-nucleotidase (syn. UDP-sugar hydrolase), C-terminal domain"/>
    <property type="match status" value="1"/>
</dbReference>
<dbReference type="EC" id="3.1.3.5" evidence="10"/>
<evidence type="ECO:0000256" key="5">
    <source>
        <dbReference type="ARBA" id="ARBA00022833"/>
    </source>
</evidence>
<comment type="caution">
    <text evidence="10">The sequence shown here is derived from an EMBL/GenBank/DDBJ whole genome shotgun (WGS) entry which is preliminary data.</text>
</comment>
<dbReference type="PROSITE" id="PS00518">
    <property type="entry name" value="ZF_RING_1"/>
    <property type="match status" value="1"/>
</dbReference>
<keyword evidence="11" id="KW-1185">Reference proteome</keyword>
<comment type="similarity">
    <text evidence="1">Belongs to the 5'-nucleotidase family.</text>
</comment>
<dbReference type="SUPFAM" id="SSF57850">
    <property type="entry name" value="RING/U-box"/>
    <property type="match status" value="1"/>
</dbReference>
<dbReference type="Pfam" id="PF02872">
    <property type="entry name" value="5_nucleotid_C"/>
    <property type="match status" value="1"/>
</dbReference>
<proteinExistence type="inferred from homology"/>
<evidence type="ECO:0000256" key="2">
    <source>
        <dbReference type="ARBA" id="ARBA00022723"/>
    </source>
</evidence>
<keyword evidence="7" id="KW-0175">Coiled coil</keyword>
<dbReference type="Pfam" id="PF13639">
    <property type="entry name" value="zf-RING_2"/>
    <property type="match status" value="1"/>
</dbReference>
<keyword evidence="3" id="KW-0732">Signal</keyword>